<protein>
    <recommendedName>
        <fullName evidence="3">Alpha/beta hydrolase</fullName>
    </recommendedName>
</protein>
<accession>A0A327NJL5</accession>
<organism evidence="1 2">
    <name type="scientific">Spirosoma telluris</name>
    <dbReference type="NCBI Taxonomy" id="2183553"/>
    <lineage>
        <taxon>Bacteria</taxon>
        <taxon>Pseudomonadati</taxon>
        <taxon>Bacteroidota</taxon>
        <taxon>Cytophagia</taxon>
        <taxon>Cytophagales</taxon>
        <taxon>Cytophagaceae</taxon>
        <taxon>Spirosoma</taxon>
    </lineage>
</organism>
<evidence type="ECO:0000313" key="1">
    <source>
        <dbReference type="EMBL" id="RAI75570.1"/>
    </source>
</evidence>
<dbReference type="EMBL" id="QLII01000001">
    <property type="protein sequence ID" value="RAI75570.1"/>
    <property type="molecule type" value="Genomic_DNA"/>
</dbReference>
<dbReference type="SUPFAM" id="SSF53474">
    <property type="entry name" value="alpha/beta-Hydrolases"/>
    <property type="match status" value="1"/>
</dbReference>
<name>A0A327NJL5_9BACT</name>
<comment type="caution">
    <text evidence="1">The sequence shown here is derived from an EMBL/GenBank/DDBJ whole genome shotgun (WGS) entry which is preliminary data.</text>
</comment>
<dbReference type="AlphaFoldDB" id="A0A327NJL5"/>
<evidence type="ECO:0008006" key="3">
    <source>
        <dbReference type="Google" id="ProtNLM"/>
    </source>
</evidence>
<reference evidence="1 2" key="1">
    <citation type="submission" date="2018-06" db="EMBL/GenBank/DDBJ databases">
        <title>Spirosoma sp. HMF3257 Genome sequencing and assembly.</title>
        <authorList>
            <person name="Kang H."/>
            <person name="Cha I."/>
            <person name="Kim H."/>
            <person name="Kang J."/>
            <person name="Joh K."/>
        </authorList>
    </citation>
    <scope>NUCLEOTIDE SEQUENCE [LARGE SCALE GENOMIC DNA]</scope>
    <source>
        <strain evidence="1 2">HMF3257</strain>
    </source>
</reference>
<dbReference type="Proteomes" id="UP000249016">
    <property type="component" value="Unassembled WGS sequence"/>
</dbReference>
<keyword evidence="2" id="KW-1185">Reference proteome</keyword>
<sequence length="80" mass="9406">MDLKTQILALTIPIYFCLGRYDFNCPATLVADYYESLMAPVKELIWFEESAHLPCWEEPQTFNVLLIEKLKPERHSETLK</sequence>
<dbReference type="InterPro" id="IPR029058">
    <property type="entry name" value="AB_hydrolase_fold"/>
</dbReference>
<evidence type="ECO:0000313" key="2">
    <source>
        <dbReference type="Proteomes" id="UP000249016"/>
    </source>
</evidence>
<gene>
    <name evidence="1" type="ORF">HMF3257_17915</name>
</gene>
<dbReference type="Gene3D" id="3.40.50.1820">
    <property type="entry name" value="alpha/beta hydrolase"/>
    <property type="match status" value="1"/>
</dbReference>
<proteinExistence type="predicted"/>